<accession>A0ACC3C0E9</accession>
<name>A0ACC3C0E9_PYRYE</name>
<protein>
    <submittedName>
        <fullName evidence="1">Uncharacterized protein</fullName>
    </submittedName>
</protein>
<evidence type="ECO:0000313" key="1">
    <source>
        <dbReference type="EMBL" id="KAK1863424.1"/>
    </source>
</evidence>
<dbReference type="EMBL" id="CM020619">
    <property type="protein sequence ID" value="KAK1863424.1"/>
    <property type="molecule type" value="Genomic_DNA"/>
</dbReference>
<dbReference type="Proteomes" id="UP000798662">
    <property type="component" value="Chromosome 2"/>
</dbReference>
<proteinExistence type="predicted"/>
<organism evidence="1 2">
    <name type="scientific">Pyropia yezoensis</name>
    <name type="common">Susabi-nori</name>
    <name type="synonym">Porphyra yezoensis</name>
    <dbReference type="NCBI Taxonomy" id="2788"/>
    <lineage>
        <taxon>Eukaryota</taxon>
        <taxon>Rhodophyta</taxon>
        <taxon>Bangiophyceae</taxon>
        <taxon>Bangiales</taxon>
        <taxon>Bangiaceae</taxon>
        <taxon>Pyropia</taxon>
    </lineage>
</organism>
<reference evidence="1" key="1">
    <citation type="submission" date="2019-11" db="EMBL/GenBank/DDBJ databases">
        <title>Nori genome reveals adaptations in red seaweeds to the harsh intertidal environment.</title>
        <authorList>
            <person name="Wang D."/>
            <person name="Mao Y."/>
        </authorList>
    </citation>
    <scope>NUCLEOTIDE SEQUENCE</scope>
    <source>
        <tissue evidence="1">Gametophyte</tissue>
    </source>
</reference>
<evidence type="ECO:0000313" key="2">
    <source>
        <dbReference type="Proteomes" id="UP000798662"/>
    </source>
</evidence>
<gene>
    <name evidence="1" type="ORF">I4F81_005980</name>
</gene>
<comment type="caution">
    <text evidence="1">The sequence shown here is derived from an EMBL/GenBank/DDBJ whole genome shotgun (WGS) entry which is preliminary data.</text>
</comment>
<sequence>MAPAFVGPLLAPFAPIAASRRRWGCGPPSRRTAAGIAPTAPVAAPLSRRARPPPPVSAAAPPPPGGPSGEEEPETPLDAAAEVAAEAAAAAAAAVVPSAAAVAAGVPAPVSTTPPPSGSQPTPPSASRVVVSVGSGIQLAYCAVYAGMAAYVATAAAPALAAALSAAPPGVGMAGAAPSVLASSGGVVATFGAVLVSQALGFGITGVGSAVGEGDTLGRLNRLRYVFHAAAPAMIPVVYAVALRCGLPAWGTGGGAGGGLSASTLLTGHWAVAAVLAALTLLAAIRVELTPLRAFGVLRYVVPGEGETPGATLVGGPGGRRRSGATTAAAAGAQSPRARASTAARRALAFPAVATVGYSGLLGVVALASGGGWSALPLVVGAVAAVAAQGTTRRGSVAFWLVGNAAELAYLGGVLCAAHLSGGFFL</sequence>
<keyword evidence="2" id="KW-1185">Reference proteome</keyword>